<reference evidence="1 2" key="1">
    <citation type="submission" date="2019-08" db="EMBL/GenBank/DDBJ databases">
        <title>Genomes sequence of Algoriphagus aquimarinus ACAM450.</title>
        <authorList>
            <person name="Bowman J.P."/>
        </authorList>
    </citation>
    <scope>NUCLEOTIDE SEQUENCE [LARGE SCALE GENOMIC DNA]</scope>
    <source>
        <strain evidence="1 2">ACAM 450</strain>
    </source>
</reference>
<accession>A0A5C7AER3</accession>
<evidence type="ECO:0000313" key="1">
    <source>
        <dbReference type="EMBL" id="TXE06419.1"/>
    </source>
</evidence>
<gene>
    <name evidence="1" type="ORF">ESV85_16710</name>
</gene>
<name>A0A5C7AER3_9BACT</name>
<proteinExistence type="predicted"/>
<dbReference type="EMBL" id="VORW01000015">
    <property type="protein sequence ID" value="TXE06419.1"/>
    <property type="molecule type" value="Genomic_DNA"/>
</dbReference>
<evidence type="ECO:0000313" key="2">
    <source>
        <dbReference type="Proteomes" id="UP000321935"/>
    </source>
</evidence>
<sequence length="88" mass="10287">MTIPTFQDIIRLNEYDWDRAYAVLNYHLDKGNVKKEILPGDQVIYHNPTRVEGNSLTHDKIFPPLPVTKVVMRPRRNRINRDDTLGGE</sequence>
<protein>
    <submittedName>
        <fullName evidence="1">Uncharacterized protein</fullName>
    </submittedName>
</protein>
<dbReference type="AlphaFoldDB" id="A0A5C7AER3"/>
<comment type="caution">
    <text evidence="1">The sequence shown here is derived from an EMBL/GenBank/DDBJ whole genome shotgun (WGS) entry which is preliminary data.</text>
</comment>
<dbReference type="Proteomes" id="UP000321935">
    <property type="component" value="Unassembled WGS sequence"/>
</dbReference>
<organism evidence="1 2">
    <name type="scientific">Algoriphagus aquimarinus</name>
    <dbReference type="NCBI Taxonomy" id="237018"/>
    <lineage>
        <taxon>Bacteria</taxon>
        <taxon>Pseudomonadati</taxon>
        <taxon>Bacteroidota</taxon>
        <taxon>Cytophagia</taxon>
        <taxon>Cytophagales</taxon>
        <taxon>Cyclobacteriaceae</taxon>
        <taxon>Algoriphagus</taxon>
    </lineage>
</organism>
<dbReference type="OrthoDB" id="827929at2"/>
<dbReference type="RefSeq" id="WP_146919600.1">
    <property type="nucleotide sequence ID" value="NZ_VORW01000015.1"/>
</dbReference>